<dbReference type="Pfam" id="PF00383">
    <property type="entry name" value="dCMP_cyt_deam_1"/>
    <property type="match status" value="1"/>
</dbReference>
<dbReference type="PROSITE" id="PS51747">
    <property type="entry name" value="CYT_DCMP_DEAMINASES_2"/>
    <property type="match status" value="1"/>
</dbReference>
<keyword evidence="3" id="KW-1185">Reference proteome</keyword>
<dbReference type="RefSeq" id="WP_353900249.1">
    <property type="nucleotide sequence ID" value="NZ_CP158970.1"/>
</dbReference>
<feature type="domain" description="CMP/dCMP-type deaminase" evidence="1">
    <location>
        <begin position="4"/>
        <end position="118"/>
    </location>
</feature>
<dbReference type="CDD" id="cd01285">
    <property type="entry name" value="nucleoside_deaminase"/>
    <property type="match status" value="1"/>
</dbReference>
<dbReference type="PANTHER" id="PTHR11079">
    <property type="entry name" value="CYTOSINE DEAMINASE FAMILY MEMBER"/>
    <property type="match status" value="1"/>
</dbReference>
<protein>
    <submittedName>
        <fullName evidence="2">Nucleoside deaminase</fullName>
    </submittedName>
</protein>
<comment type="caution">
    <text evidence="2">The sequence shown here is derived from an EMBL/GenBank/DDBJ whole genome shotgun (WGS) entry which is preliminary data.</text>
</comment>
<dbReference type="InterPro" id="IPR002125">
    <property type="entry name" value="CMP_dCMP_dom"/>
</dbReference>
<proteinExistence type="predicted"/>
<evidence type="ECO:0000259" key="1">
    <source>
        <dbReference type="PROSITE" id="PS51747"/>
    </source>
</evidence>
<reference evidence="3" key="1">
    <citation type="journal article" date="2019" name="Int. J. Syst. Evol. Microbiol.">
        <title>The Global Catalogue of Microorganisms (GCM) 10K type strain sequencing project: providing services to taxonomists for standard genome sequencing and annotation.</title>
        <authorList>
            <consortium name="The Broad Institute Genomics Platform"/>
            <consortium name="The Broad Institute Genome Sequencing Center for Infectious Disease"/>
            <person name="Wu L."/>
            <person name="Ma J."/>
        </authorList>
    </citation>
    <scope>NUCLEOTIDE SEQUENCE [LARGE SCALE GENOMIC DNA]</scope>
    <source>
        <strain evidence="3">CGMCC 4.7173</strain>
    </source>
</reference>
<dbReference type="InterPro" id="IPR016193">
    <property type="entry name" value="Cytidine_deaminase-like"/>
</dbReference>
<gene>
    <name evidence="2" type="ORF">ACFPZ4_02995</name>
</gene>
<sequence>MQAVDQDQLMSEALDMAREALAAGDHPFGSVVVTASGTVAERNRVVSTSDPTAHSEVMALRTAAARWGIDSLRGALLLTTFEPCPMCFGAILEAGVGALVIGARRTVGEAPLGDYTVEALLGLLGRAGDITVAQDVLAAPIAEFYAAAG</sequence>
<dbReference type="Gene3D" id="3.40.140.10">
    <property type="entry name" value="Cytidine Deaminase, domain 2"/>
    <property type="match status" value="1"/>
</dbReference>
<accession>A0ABW1HJT4</accession>
<dbReference type="Proteomes" id="UP001596207">
    <property type="component" value="Unassembled WGS sequence"/>
</dbReference>
<name>A0ABW1HJT4_9ACTN</name>
<dbReference type="EMBL" id="JBHSQQ010000007">
    <property type="protein sequence ID" value="MFC5940444.1"/>
    <property type="molecule type" value="Genomic_DNA"/>
</dbReference>
<dbReference type="PANTHER" id="PTHR11079:SF162">
    <property type="entry name" value="RIBOFLAVIN BIOSYNTHESIS PROTEIN PYRD, CHLOROPLASTIC"/>
    <property type="match status" value="1"/>
</dbReference>
<evidence type="ECO:0000313" key="2">
    <source>
        <dbReference type="EMBL" id="MFC5940444.1"/>
    </source>
</evidence>
<evidence type="ECO:0000313" key="3">
    <source>
        <dbReference type="Proteomes" id="UP001596207"/>
    </source>
</evidence>
<organism evidence="2 3">
    <name type="scientific">Micromonospora harpali</name>
    <dbReference type="NCBI Taxonomy" id="1490225"/>
    <lineage>
        <taxon>Bacteria</taxon>
        <taxon>Bacillati</taxon>
        <taxon>Actinomycetota</taxon>
        <taxon>Actinomycetes</taxon>
        <taxon>Micromonosporales</taxon>
        <taxon>Micromonosporaceae</taxon>
        <taxon>Micromonospora</taxon>
    </lineage>
</organism>
<dbReference type="SUPFAM" id="SSF53927">
    <property type="entry name" value="Cytidine deaminase-like"/>
    <property type="match status" value="1"/>
</dbReference>